<evidence type="ECO:0000256" key="11">
    <source>
        <dbReference type="ARBA" id="ARBA00023254"/>
    </source>
</evidence>
<dbReference type="PANTHER" id="PTHR22655:SF2">
    <property type="entry name" value="ATP-DEPENDENT RNA HELICASE TDRD12-RELATED"/>
    <property type="match status" value="1"/>
</dbReference>
<keyword evidence="4" id="KW-0547">Nucleotide-binding</keyword>
<dbReference type="InterPro" id="IPR000571">
    <property type="entry name" value="Znf_CCCH"/>
</dbReference>
<evidence type="ECO:0000256" key="3">
    <source>
        <dbReference type="ARBA" id="ARBA00022737"/>
    </source>
</evidence>
<dbReference type="STRING" id="32264.T1KLU4"/>
<keyword evidence="2" id="KW-0217">Developmental protein</keyword>
<dbReference type="Gene3D" id="2.40.50.90">
    <property type="match status" value="2"/>
</dbReference>
<keyword evidence="5" id="KW-0221">Differentiation</keyword>
<evidence type="ECO:0000256" key="7">
    <source>
        <dbReference type="ARBA" id="ARBA00022806"/>
    </source>
</evidence>
<protein>
    <recommendedName>
        <fullName evidence="1">RNA helicase</fullName>
        <ecNumber evidence="1">3.6.4.13</ecNumber>
    </recommendedName>
</protein>
<dbReference type="EnsemblMetazoa" id="tetur14g03690.1">
    <property type="protein sequence ID" value="tetur14g03690.1"/>
    <property type="gene ID" value="tetur14g03690"/>
</dbReference>
<evidence type="ECO:0000313" key="18">
    <source>
        <dbReference type="Proteomes" id="UP000015104"/>
    </source>
</evidence>
<dbReference type="GO" id="GO:0005737">
    <property type="term" value="C:cytoplasm"/>
    <property type="evidence" value="ECO:0007669"/>
    <property type="project" value="UniProtKB-ARBA"/>
</dbReference>
<dbReference type="SMART" id="SM00487">
    <property type="entry name" value="DEXDc"/>
    <property type="match status" value="1"/>
</dbReference>
<dbReference type="GO" id="GO:0016787">
    <property type="term" value="F:hydrolase activity"/>
    <property type="evidence" value="ECO:0007669"/>
    <property type="project" value="UniProtKB-KW"/>
</dbReference>
<evidence type="ECO:0000256" key="6">
    <source>
        <dbReference type="ARBA" id="ARBA00022801"/>
    </source>
</evidence>
<dbReference type="GO" id="GO:0008270">
    <property type="term" value="F:zinc ion binding"/>
    <property type="evidence" value="ECO:0007669"/>
    <property type="project" value="UniProtKB-KW"/>
</dbReference>
<keyword evidence="9" id="KW-0744">Spermatogenesis</keyword>
<keyword evidence="13" id="KW-0479">Metal-binding</keyword>
<sequence>MKTLPIDSINQIPGYETDYLHKIQEKNFSTPTPVQAHLWPIIFRGRSATCISAPKSGKTLAYLIPALSSTQFANKDPAAIIYGDEGPKVVIVCYGMSKAYEIRDYCLDLLDGAKEPRVLTITIDNEKKVPLKLLNGCEILISTPGPLKRLIADGYIRFDICSLLVFDNADKIFTIQPEFVQSIVLSYFTSYRKRLRVNDDNLNSLLTAPMLVLADSWTKEVANFSKEYMKNSINIFGDLFEAAIAHDLNYKVHFVEAEEERISYLGDLIHGLLCRGTLNRIAIVCSNDAEIDIVIKAMTDLDVEPVALDSSNFNYEIAKLIDLCKNHPRAITIITDDKIKEVPQLNFIDTLVHYSMPVHSDIFRIRFLLMSNLIKNGEQINTHFLLSPVNGNHAHFLCQTLRRISEIPSCLNNLRNLSYRPLCENFLAFGFCPFESTICINRHEFKPCESPNEDLPMDGQVKFEICHIITINQFYIRIVEYRDSRNEDGHWVKYPCLYRSIKNELQAYKQGPFTDDKIPTIGKIYGLAVLGTVHRVRIIENLGQLTVKETNAPLNEDTPYQLQVSFVDFGHQSKALSNQLIELPENLRDYPSLAFKAYLLGIKPVDGDMEWTHNPTETLSRFMSDGKVLKASAWIRLQRKSIFWIDNMQITQNLKVLDVIVTSWNPKSDLIDTGLAVKNDKMFDQVNVNLIELSIKWRNCSLVKSASQAFLPDDLEFVYLSHFQNLDTFYILRQTYYKCLENLEKELAKSQLAPMKSFSNGCLGIGMLKTDTFTSYSRILIKQHFPEENLVQVFFVDWGETSKIPSDCCFTIEEKYIKRLPFQAIKCSLFGVEGSPEPDAIYDLTRTEDDIFKDCWIKKVSGSKENGYSIRLWFHLEKSACETKFHLLSNWLVENGHAKYSDPSEKEQDKILTTVNQKANEDESDASFEEEWKNGEKECLQNLLGAIDNGMRSYLGEHAEKDPVQFDPKKLPRAKRLIMRLKKQKEAERRAQESSSDSEDDNAKAPKEFTPLPKRVIDFSKVLPYDPTTSEESELDSDLEDAYGIEELN</sequence>
<comment type="catalytic activity">
    <reaction evidence="12">
        <text>ATP + H2O = ADP + phosphate + H(+)</text>
        <dbReference type="Rhea" id="RHEA:13065"/>
        <dbReference type="ChEBI" id="CHEBI:15377"/>
        <dbReference type="ChEBI" id="CHEBI:15378"/>
        <dbReference type="ChEBI" id="CHEBI:30616"/>
        <dbReference type="ChEBI" id="CHEBI:43474"/>
        <dbReference type="ChEBI" id="CHEBI:456216"/>
        <dbReference type="EC" id="3.6.4.13"/>
    </reaction>
</comment>
<keyword evidence="18" id="KW-1185">Reference proteome</keyword>
<dbReference type="InterPro" id="IPR035437">
    <property type="entry name" value="SNase_OB-fold_sf"/>
</dbReference>
<name>T1KLU4_TETUR</name>
<feature type="region of interest" description="Disordered" evidence="14">
    <location>
        <begin position="982"/>
        <end position="1049"/>
    </location>
</feature>
<dbReference type="GO" id="GO:0031047">
    <property type="term" value="P:regulatory ncRNA-mediated gene silencing"/>
    <property type="evidence" value="ECO:0007669"/>
    <property type="project" value="UniProtKB-KW"/>
</dbReference>
<evidence type="ECO:0000256" key="12">
    <source>
        <dbReference type="ARBA" id="ARBA00047984"/>
    </source>
</evidence>
<dbReference type="SUPFAM" id="SSF52540">
    <property type="entry name" value="P-loop containing nucleoside triphosphate hydrolases"/>
    <property type="match status" value="1"/>
</dbReference>
<evidence type="ECO:0000256" key="9">
    <source>
        <dbReference type="ARBA" id="ARBA00022871"/>
    </source>
</evidence>
<dbReference type="GO" id="GO:0005524">
    <property type="term" value="F:ATP binding"/>
    <property type="evidence" value="ECO:0007669"/>
    <property type="project" value="UniProtKB-KW"/>
</dbReference>
<evidence type="ECO:0000256" key="2">
    <source>
        <dbReference type="ARBA" id="ARBA00022473"/>
    </source>
</evidence>
<dbReference type="Pfam" id="PF00567">
    <property type="entry name" value="TUDOR"/>
    <property type="match status" value="1"/>
</dbReference>
<evidence type="ECO:0000313" key="17">
    <source>
        <dbReference type="EnsemblMetazoa" id="tetur14g03690.1"/>
    </source>
</evidence>
<dbReference type="PANTHER" id="PTHR22655">
    <property type="entry name" value="ATP-DEPENDENT RNA HELICASE TDRD12-RELATED"/>
    <property type="match status" value="1"/>
</dbReference>
<keyword evidence="11" id="KW-0469">Meiosis</keyword>
<organism evidence="17 18">
    <name type="scientific">Tetranychus urticae</name>
    <name type="common">Two-spotted spider mite</name>
    <dbReference type="NCBI Taxonomy" id="32264"/>
    <lineage>
        <taxon>Eukaryota</taxon>
        <taxon>Metazoa</taxon>
        <taxon>Ecdysozoa</taxon>
        <taxon>Arthropoda</taxon>
        <taxon>Chelicerata</taxon>
        <taxon>Arachnida</taxon>
        <taxon>Acari</taxon>
        <taxon>Acariformes</taxon>
        <taxon>Trombidiformes</taxon>
        <taxon>Prostigmata</taxon>
        <taxon>Eleutherengona</taxon>
        <taxon>Raphignathae</taxon>
        <taxon>Tetranychoidea</taxon>
        <taxon>Tetranychidae</taxon>
        <taxon>Tetranychus</taxon>
    </lineage>
</organism>
<accession>T1KLU4</accession>
<dbReference type="PROSITE" id="PS51192">
    <property type="entry name" value="HELICASE_ATP_BIND_1"/>
    <property type="match status" value="1"/>
</dbReference>
<evidence type="ECO:0000259" key="15">
    <source>
        <dbReference type="PROSITE" id="PS50103"/>
    </source>
</evidence>
<dbReference type="GO" id="GO:0003724">
    <property type="term" value="F:RNA helicase activity"/>
    <property type="evidence" value="ECO:0007669"/>
    <property type="project" value="UniProtKB-EC"/>
</dbReference>
<dbReference type="InterPro" id="IPR011545">
    <property type="entry name" value="DEAD/DEAH_box_helicase_dom"/>
</dbReference>
<dbReference type="GO" id="GO:0003676">
    <property type="term" value="F:nucleic acid binding"/>
    <property type="evidence" value="ECO:0007669"/>
    <property type="project" value="InterPro"/>
</dbReference>
<dbReference type="InterPro" id="IPR027417">
    <property type="entry name" value="P-loop_NTPase"/>
</dbReference>
<dbReference type="EC" id="3.6.4.13" evidence="1"/>
<dbReference type="InterPro" id="IPR002999">
    <property type="entry name" value="Tudor"/>
</dbReference>
<dbReference type="PROSITE" id="PS50103">
    <property type="entry name" value="ZF_C3H1"/>
    <property type="match status" value="1"/>
</dbReference>
<feature type="domain" description="C3H1-type" evidence="15">
    <location>
        <begin position="417"/>
        <end position="446"/>
    </location>
</feature>
<dbReference type="eggNOG" id="KOG0334">
    <property type="taxonomic scope" value="Eukaryota"/>
</dbReference>
<dbReference type="SUPFAM" id="SSF63748">
    <property type="entry name" value="Tudor/PWWP/MBT"/>
    <property type="match status" value="2"/>
</dbReference>
<evidence type="ECO:0000256" key="8">
    <source>
        <dbReference type="ARBA" id="ARBA00022840"/>
    </source>
</evidence>
<evidence type="ECO:0000256" key="4">
    <source>
        <dbReference type="ARBA" id="ARBA00022741"/>
    </source>
</evidence>
<keyword evidence="7" id="KW-0347">Helicase</keyword>
<reference evidence="18" key="1">
    <citation type="submission" date="2011-08" db="EMBL/GenBank/DDBJ databases">
        <authorList>
            <person name="Rombauts S."/>
        </authorList>
    </citation>
    <scope>NUCLEOTIDE SEQUENCE</scope>
    <source>
        <strain evidence="18">London</strain>
    </source>
</reference>
<evidence type="ECO:0000256" key="13">
    <source>
        <dbReference type="PROSITE-ProRule" id="PRU00723"/>
    </source>
</evidence>
<dbReference type="Pfam" id="PF00270">
    <property type="entry name" value="DEAD"/>
    <property type="match status" value="1"/>
</dbReference>
<keyword evidence="6" id="KW-0378">Hydrolase</keyword>
<keyword evidence="3" id="KW-0677">Repeat</keyword>
<evidence type="ECO:0000256" key="1">
    <source>
        <dbReference type="ARBA" id="ARBA00012552"/>
    </source>
</evidence>
<evidence type="ECO:0000256" key="14">
    <source>
        <dbReference type="SAM" id="MobiDB-lite"/>
    </source>
</evidence>
<evidence type="ECO:0000256" key="5">
    <source>
        <dbReference type="ARBA" id="ARBA00022782"/>
    </source>
</evidence>
<feature type="compositionally biased region" description="Acidic residues" evidence="14">
    <location>
        <begin position="1029"/>
        <end position="1049"/>
    </location>
</feature>
<dbReference type="Gene3D" id="3.40.50.300">
    <property type="entry name" value="P-loop containing nucleotide triphosphate hydrolases"/>
    <property type="match status" value="1"/>
</dbReference>
<feature type="domain" description="Helicase ATP-binding" evidence="16">
    <location>
        <begin position="39"/>
        <end position="228"/>
    </location>
</feature>
<dbReference type="GO" id="GO:0042078">
    <property type="term" value="P:germ-line stem cell division"/>
    <property type="evidence" value="ECO:0007669"/>
    <property type="project" value="TreeGrafter"/>
</dbReference>
<dbReference type="InterPro" id="IPR014001">
    <property type="entry name" value="Helicase_ATP-bd"/>
</dbReference>
<dbReference type="Gene3D" id="2.30.30.140">
    <property type="match status" value="2"/>
</dbReference>
<dbReference type="GO" id="GO:0007283">
    <property type="term" value="P:spermatogenesis"/>
    <property type="evidence" value="ECO:0007669"/>
    <property type="project" value="UniProtKB-KW"/>
</dbReference>
<keyword evidence="8" id="KW-0067">ATP-binding</keyword>
<keyword evidence="13" id="KW-0863">Zinc-finger</keyword>
<proteinExistence type="predicted"/>
<dbReference type="GO" id="GO:0051321">
    <property type="term" value="P:meiotic cell cycle"/>
    <property type="evidence" value="ECO:0007669"/>
    <property type="project" value="UniProtKB-KW"/>
</dbReference>
<keyword evidence="10" id="KW-0943">RNA-mediated gene silencing</keyword>
<evidence type="ECO:0000259" key="16">
    <source>
        <dbReference type="PROSITE" id="PS51192"/>
    </source>
</evidence>
<dbReference type="AlphaFoldDB" id="T1KLU4"/>
<dbReference type="Proteomes" id="UP000015104">
    <property type="component" value="Unassembled WGS sequence"/>
</dbReference>
<dbReference type="EMBL" id="CAEY01000212">
    <property type="status" value="NOT_ANNOTATED_CDS"/>
    <property type="molecule type" value="Genomic_DNA"/>
</dbReference>
<reference evidence="17" key="2">
    <citation type="submission" date="2015-06" db="UniProtKB">
        <authorList>
            <consortium name="EnsemblMetazoa"/>
        </authorList>
    </citation>
    <scope>IDENTIFICATION</scope>
</reference>
<feature type="zinc finger region" description="C3H1-type" evidence="13">
    <location>
        <begin position="417"/>
        <end position="446"/>
    </location>
</feature>
<keyword evidence="13" id="KW-0862">Zinc</keyword>
<dbReference type="HOGENOM" id="CLU_291231_0_0_1"/>
<evidence type="ECO:0000256" key="10">
    <source>
        <dbReference type="ARBA" id="ARBA00023158"/>
    </source>
</evidence>